<gene>
    <name evidence="1" type="ORF">DS2_07853</name>
</gene>
<name>W7QF30_9ALTE</name>
<dbReference type="PROSITE" id="PS51257">
    <property type="entry name" value="PROKAR_LIPOPROTEIN"/>
    <property type="match status" value="1"/>
</dbReference>
<sequence>MKKTLLTLSILSLCACEIDNSGKKQLPADFNNEFSTEVGFFGTEGEGLTVELTTGHGKASGTLGVTDVNFGEAEFVYDKITAAEYGTFTLHKFEGTDNYNDEWTYELNVDHQEVAAIMNDPNGELTDSITLTSLDGTTNTLNFVIKGVQEGIPAEFKGAVIANVARGGDAATAFGRALVYDENYAQSAFIDAAHMKNDNDEPMYPDAVPKYGSINIEPDGKWTYELNKQHPDLAHLVEDEEGNSPPPVTETFNLYSVDGSTQEFKVNITAAPKNFAASVPTSKDKESVLKINFGNEISKTDTESGKITFKLKPTSDLAKEANIGFGCGRWNTEQRRMINLYASFDGTLAMWSAALVPGGSYKNGADDYARDSNNRIITEKVVFDQMLKPDDWTLIEMTWEHKNSYVRPKMTLKVDGEKITSDHKAIPVNPNERFLAQTLAGSSIYGCLQQMRLEVEEDESGAGALLIDDIRYFSEIDADIQFDAPVFEETFSNSEEGTPLIEVSSQRYSDVTTDNVLVVESSL</sequence>
<reference evidence="1 2" key="1">
    <citation type="journal article" date="2014" name="Genome Announc.">
        <title>Draft Genome Sequence of the Agar-Degrading Bacterium Catenovulum sp. Strain DS-2, Isolated from Intestines of Haliotis diversicolor.</title>
        <authorList>
            <person name="Shan D."/>
            <person name="Li X."/>
            <person name="Gu Z."/>
            <person name="Wei G."/>
            <person name="Gao Z."/>
            <person name="Shao Z."/>
        </authorList>
    </citation>
    <scope>NUCLEOTIDE SEQUENCE [LARGE SCALE GENOMIC DNA]</scope>
    <source>
        <strain evidence="1 2">DS-2</strain>
    </source>
</reference>
<dbReference type="EMBL" id="ARZY01000011">
    <property type="protein sequence ID" value="EWH10531.1"/>
    <property type="molecule type" value="Genomic_DNA"/>
</dbReference>
<organism evidence="1 2">
    <name type="scientific">Catenovulum agarivorans DS-2</name>
    <dbReference type="NCBI Taxonomy" id="1328313"/>
    <lineage>
        <taxon>Bacteria</taxon>
        <taxon>Pseudomonadati</taxon>
        <taxon>Pseudomonadota</taxon>
        <taxon>Gammaproteobacteria</taxon>
        <taxon>Alteromonadales</taxon>
        <taxon>Alteromonadaceae</taxon>
        <taxon>Catenovulum</taxon>
    </lineage>
</organism>
<dbReference type="AlphaFoldDB" id="W7QF30"/>
<dbReference type="eggNOG" id="COG2911">
    <property type="taxonomic scope" value="Bacteria"/>
</dbReference>
<evidence type="ECO:0000313" key="1">
    <source>
        <dbReference type="EMBL" id="EWH10531.1"/>
    </source>
</evidence>
<dbReference type="STRING" id="1328313.DS2_07853"/>
<proteinExistence type="predicted"/>
<dbReference type="InterPro" id="IPR010221">
    <property type="entry name" value="VCBS_dom"/>
</dbReference>
<keyword evidence="2" id="KW-1185">Reference proteome</keyword>
<dbReference type="OrthoDB" id="6377314at2"/>
<dbReference type="RefSeq" id="WP_035014170.1">
    <property type="nucleotide sequence ID" value="NZ_ARZY01000011.1"/>
</dbReference>
<protein>
    <submittedName>
        <fullName evidence="1">Large exoprotein</fullName>
    </submittedName>
</protein>
<evidence type="ECO:0000313" key="2">
    <source>
        <dbReference type="Proteomes" id="UP000019276"/>
    </source>
</evidence>
<dbReference type="Proteomes" id="UP000019276">
    <property type="component" value="Unassembled WGS sequence"/>
</dbReference>
<comment type="caution">
    <text evidence="1">The sequence shown here is derived from an EMBL/GenBank/DDBJ whole genome shotgun (WGS) entry which is preliminary data.</text>
</comment>
<dbReference type="NCBIfam" id="TIGR01965">
    <property type="entry name" value="VCBS_repeat"/>
    <property type="match status" value="2"/>
</dbReference>
<accession>W7QF30</accession>